<feature type="transmembrane region" description="Helical" evidence="9">
    <location>
        <begin position="543"/>
        <end position="561"/>
    </location>
</feature>
<keyword evidence="11" id="KW-1185">Reference proteome</keyword>
<dbReference type="RefSeq" id="WP_131476407.1">
    <property type="nucleotide sequence ID" value="NZ_SJPE01000011.1"/>
</dbReference>
<dbReference type="OrthoDB" id="9758757at2"/>
<dbReference type="Pfam" id="PF02321">
    <property type="entry name" value="OEP"/>
    <property type="match status" value="1"/>
</dbReference>
<feature type="transmembrane region" description="Helical" evidence="9">
    <location>
        <begin position="878"/>
        <end position="897"/>
    </location>
</feature>
<comment type="caution">
    <text evidence="10">The sequence shown here is derived from an EMBL/GenBank/DDBJ whole genome shotgun (WGS) entry which is preliminary data.</text>
</comment>
<dbReference type="PANTHER" id="PTHR32063:SF24">
    <property type="entry name" value="CATION EFFLUX SYSTEM (ACRB_ACRD_ACRF FAMILY)"/>
    <property type="match status" value="1"/>
</dbReference>
<accession>A0A4Q9YUZ2</accession>
<dbReference type="Gene3D" id="3.30.70.1320">
    <property type="entry name" value="Multidrug efflux transporter AcrB pore domain like"/>
    <property type="match status" value="1"/>
</dbReference>
<dbReference type="SUPFAM" id="SSF82714">
    <property type="entry name" value="Multidrug efflux transporter AcrB TolC docking domain, DN and DC subdomains"/>
    <property type="match status" value="2"/>
</dbReference>
<evidence type="ECO:0000256" key="3">
    <source>
        <dbReference type="ARBA" id="ARBA00010942"/>
    </source>
</evidence>
<comment type="similarity">
    <text evidence="2">Belongs to the outer membrane factor (OMF) (TC 1.B.17) family.</text>
</comment>
<comment type="similarity">
    <text evidence="3">Belongs to the resistance-nodulation-cell division (RND) (TC 2.A.6) family.</text>
</comment>
<reference evidence="10 11" key="1">
    <citation type="submission" date="2019-02" db="EMBL/GenBank/DDBJ databases">
        <title>Flavobacterium sp. RD-2-33 isolated from forest soil.</title>
        <authorList>
            <person name="Chaudhary D.K."/>
        </authorList>
    </citation>
    <scope>NUCLEOTIDE SEQUENCE [LARGE SCALE GENOMIC DNA]</scope>
    <source>
        <strain evidence="10 11">RD-2-33</strain>
    </source>
</reference>
<dbReference type="GO" id="GO:0042910">
    <property type="term" value="F:xenobiotic transmembrane transporter activity"/>
    <property type="evidence" value="ECO:0007669"/>
    <property type="project" value="TreeGrafter"/>
</dbReference>
<dbReference type="SUPFAM" id="SSF56954">
    <property type="entry name" value="Outer membrane efflux proteins (OEP)"/>
    <property type="match status" value="1"/>
</dbReference>
<dbReference type="Gene3D" id="3.30.70.1440">
    <property type="entry name" value="Multidrug efflux transporter AcrB pore domain"/>
    <property type="match status" value="1"/>
</dbReference>
<feature type="transmembrane region" description="Helical" evidence="9">
    <location>
        <begin position="904"/>
        <end position="923"/>
    </location>
</feature>
<feature type="transmembrane region" description="Helical" evidence="9">
    <location>
        <begin position="1008"/>
        <end position="1031"/>
    </location>
</feature>
<dbReference type="InterPro" id="IPR027463">
    <property type="entry name" value="AcrB_DN_DC_subdom"/>
</dbReference>
<evidence type="ECO:0000256" key="1">
    <source>
        <dbReference type="ARBA" id="ARBA00004651"/>
    </source>
</evidence>
<dbReference type="Proteomes" id="UP000293300">
    <property type="component" value="Unassembled WGS sequence"/>
</dbReference>
<dbReference type="NCBIfam" id="TIGR00914">
    <property type="entry name" value="2A0601"/>
    <property type="match status" value="1"/>
</dbReference>
<evidence type="ECO:0000256" key="5">
    <source>
        <dbReference type="ARBA" id="ARBA00022475"/>
    </source>
</evidence>
<dbReference type="Gene3D" id="1.20.1600.10">
    <property type="entry name" value="Outer membrane efflux proteins (OEP)"/>
    <property type="match status" value="1"/>
</dbReference>
<evidence type="ECO:0000313" key="11">
    <source>
        <dbReference type="Proteomes" id="UP000293300"/>
    </source>
</evidence>
<dbReference type="SUPFAM" id="SSF82693">
    <property type="entry name" value="Multidrug efflux transporter AcrB pore domain, PN1, PN2, PC1 and PC2 subdomains"/>
    <property type="match status" value="2"/>
</dbReference>
<evidence type="ECO:0000256" key="6">
    <source>
        <dbReference type="ARBA" id="ARBA00022692"/>
    </source>
</evidence>
<feature type="transmembrane region" description="Helical" evidence="9">
    <location>
        <begin position="929"/>
        <end position="954"/>
    </location>
</feature>
<keyword evidence="5" id="KW-1003">Cell membrane</keyword>
<dbReference type="EMBL" id="SJPE01000011">
    <property type="protein sequence ID" value="TBX67529.1"/>
    <property type="molecule type" value="Genomic_DNA"/>
</dbReference>
<feature type="transmembrane region" description="Helical" evidence="9">
    <location>
        <begin position="484"/>
        <end position="507"/>
    </location>
</feature>
<evidence type="ECO:0000313" key="10">
    <source>
        <dbReference type="EMBL" id="TBX67529.1"/>
    </source>
</evidence>
<dbReference type="InterPro" id="IPR004763">
    <property type="entry name" value="CusA-like"/>
</dbReference>
<dbReference type="GO" id="GO:0008324">
    <property type="term" value="F:monoatomic cation transmembrane transporter activity"/>
    <property type="evidence" value="ECO:0007669"/>
    <property type="project" value="InterPro"/>
</dbReference>
<evidence type="ECO:0000256" key="2">
    <source>
        <dbReference type="ARBA" id="ARBA00007613"/>
    </source>
</evidence>
<dbReference type="Pfam" id="PF00873">
    <property type="entry name" value="ACR_tran"/>
    <property type="match status" value="1"/>
</dbReference>
<dbReference type="GO" id="GO:0015562">
    <property type="term" value="F:efflux transmembrane transporter activity"/>
    <property type="evidence" value="ECO:0007669"/>
    <property type="project" value="InterPro"/>
</dbReference>
<dbReference type="GO" id="GO:0005886">
    <property type="term" value="C:plasma membrane"/>
    <property type="evidence" value="ECO:0007669"/>
    <property type="project" value="UniProtKB-SubCell"/>
</dbReference>
<comment type="subcellular location">
    <subcellularLocation>
        <location evidence="1">Cell membrane</location>
        <topology evidence="1">Multi-pass membrane protein</topology>
    </subcellularLocation>
</comment>
<protein>
    <submittedName>
        <fullName evidence="10">CusA/CzcA family heavy metal efflux RND transporter</fullName>
    </submittedName>
</protein>
<keyword evidence="8 9" id="KW-0472">Membrane</keyword>
<dbReference type="SUPFAM" id="SSF82866">
    <property type="entry name" value="Multidrug efflux transporter AcrB transmembrane domain"/>
    <property type="match status" value="2"/>
</dbReference>
<sequence>MLNKIIEFSVRNKLLVGLMVIALVGYGIYETTKLPIDAVPDITNNQVQVITIAPSFGATDIERLVTFPIEQANTNISGLKEIRSFSRFGLSLVTIVFDDETDIYWARQQVAERLQKVQTEIPQGIGTPELGPVSTGLGEIYQYVVRPKKGYEKKYTETELRTIQDWIVRRQLLGVKGVAEVSSFGGKLKQYEIAVNPNKLQSLGLTIADVFTAVEKNNQNTGGAYIEKGATSLFIRSEGLIGTVEDIQNIAIRTEASGTPLFIRDVADVKIGFATRYGAMCYNDEGEVSGAVVMMLKGANSSDVIKNVKERVAQIQKTLPEGVVIEPFLDRTKMVDHAIGTVEKNLLEGALIVIFVLVLFLGNFRAGLLVASVIPLAMLFAIILMNTFGVSGNLMSLGALDFGLIVDGAVIIVEAVMHQLAHSKKFSNVEALSQPKMDKTVESAAGKMMNSAVFGQIIILIVYLPIFTLEGIEGKMFKPMAQTVAFALLGAFLLSLTYIPMMSSLFLSKKIKHEPNFSDRMMIWIEIKYQHALEKILGYSKTVIISVMGLFVVAVITLSSLGGEFIPALEEGDFAVDTRVLTGSNLTTTIASTQKAAHILKSQFPEVEKVVTKIGSGEVPTDPMPMEAGDMMVIMKDKEEWKSAKTFNEMAEKMSKALEDVPGITVGFQYPVQMRFNELMTGARQDVVCKIFGENLDTLAVYADKLGKIVSSVEGAQNLFIEPITGMPQVVIDYNRNTIAQYHLSIDDINKVVNTAFAGQTTGLVFEGEKRFDLVVRLNSYQRKDLEDVQNLLIPTPQGTQIPLSQLADVSIKNGPNQIQREDAKRRIVVGFNVRGRDVQSIVHELQQKVEKQIKLPTGYYTTYGGAFENLNKAKDRLMIAVPVSLLLIFVLLFFAFNSVKQGLLIYSAIPLSAIGGIFFLALRGMPFSISAGVGFIALFGVAVLNGIVLISEFNQLRKEGLTDLHRIVLMGTKVRLRPVLMTAFVASLGFLPMALSNGAGAEVQRPLATVVIGGLMIATFLTLFVLPILYITFEKGLNMKPLNKTATLIVLLVTLSFTKAEAQNPIRLEAAIETALKNNATVKNERLKADYQKQLIKTAANVPATNITGDYGQINSFYNDNRIGIAQSFNFPTVYSRQKKLYTEEWKTATLNVALKEAELKKEVTQLFYALVYLSEKERLLQRSDSLFSVFAQKATLRFKKGESNILEKTTAETQQGTIQTQLAQLQQEKAVLQSKFQLTLNSETLVVPETDQLKLALTVSADSTAVAKHPTIQVLEQQKKVTLAATKAERSKLLPSITLGYNSATITGTGADNVYYDKSTRFQSVQFGLGIPLFGGAQRAKIKASKLSETMADNEYQKGKMELQQLLLNTQLQYQKSAERLEYYEKTALPNAKTITATANKQFYNGEINYLDWVMLIHQSIAIQNDYINMVNQYNDAVIELHYLTSKN</sequence>
<feature type="transmembrane region" description="Helical" evidence="9">
    <location>
        <begin position="394"/>
        <end position="417"/>
    </location>
</feature>
<keyword evidence="7 9" id="KW-1133">Transmembrane helix</keyword>
<dbReference type="PANTHER" id="PTHR32063">
    <property type="match status" value="1"/>
</dbReference>
<evidence type="ECO:0000256" key="7">
    <source>
        <dbReference type="ARBA" id="ARBA00022989"/>
    </source>
</evidence>
<feature type="transmembrane region" description="Helical" evidence="9">
    <location>
        <begin position="345"/>
        <end position="361"/>
    </location>
</feature>
<dbReference type="Gene3D" id="3.30.70.1430">
    <property type="entry name" value="Multidrug efflux transporter AcrB pore domain"/>
    <property type="match status" value="2"/>
</dbReference>
<evidence type="ECO:0000256" key="9">
    <source>
        <dbReference type="SAM" id="Phobius"/>
    </source>
</evidence>
<feature type="transmembrane region" description="Helical" evidence="9">
    <location>
        <begin position="12"/>
        <end position="29"/>
    </location>
</feature>
<dbReference type="Gene3D" id="3.30.2090.10">
    <property type="entry name" value="Multidrug efflux transporter AcrB TolC docking domain, DN and DC subdomains"/>
    <property type="match status" value="2"/>
</dbReference>
<evidence type="ECO:0000256" key="8">
    <source>
        <dbReference type="ARBA" id="ARBA00023136"/>
    </source>
</evidence>
<dbReference type="PRINTS" id="PR00702">
    <property type="entry name" value="ACRIFLAVINRP"/>
</dbReference>
<dbReference type="InterPro" id="IPR003423">
    <property type="entry name" value="OMP_efflux"/>
</dbReference>
<feature type="transmembrane region" description="Helical" evidence="9">
    <location>
        <begin position="368"/>
        <end position="388"/>
    </location>
</feature>
<dbReference type="Gene3D" id="1.20.1640.10">
    <property type="entry name" value="Multidrug efflux transporter AcrB transmembrane domain"/>
    <property type="match status" value="2"/>
</dbReference>
<organism evidence="10 11">
    <name type="scientific">Flavobacterium silvisoli</name>
    <dbReference type="NCBI Taxonomy" id="2529433"/>
    <lineage>
        <taxon>Bacteria</taxon>
        <taxon>Pseudomonadati</taxon>
        <taxon>Bacteroidota</taxon>
        <taxon>Flavobacteriia</taxon>
        <taxon>Flavobacteriales</taxon>
        <taxon>Flavobacteriaceae</taxon>
        <taxon>Flavobacterium</taxon>
    </lineage>
</organism>
<keyword evidence="4" id="KW-0813">Transport</keyword>
<keyword evidence="6 9" id="KW-0812">Transmembrane</keyword>
<proteinExistence type="inferred from homology"/>
<feature type="transmembrane region" description="Helical" evidence="9">
    <location>
        <begin position="453"/>
        <end position="472"/>
    </location>
</feature>
<gene>
    <name evidence="10" type="ORF">EZL74_09670</name>
</gene>
<feature type="transmembrane region" description="Helical" evidence="9">
    <location>
        <begin position="975"/>
        <end position="996"/>
    </location>
</feature>
<name>A0A4Q9YUZ2_9FLAO</name>
<evidence type="ECO:0000256" key="4">
    <source>
        <dbReference type="ARBA" id="ARBA00022448"/>
    </source>
</evidence>
<dbReference type="InterPro" id="IPR001036">
    <property type="entry name" value="Acrflvin-R"/>
</dbReference>